<organism evidence="1 2">
    <name type="scientific">Ectopseudomonas chengduensis</name>
    <dbReference type="NCBI Taxonomy" id="489632"/>
    <lineage>
        <taxon>Bacteria</taxon>
        <taxon>Pseudomonadati</taxon>
        <taxon>Pseudomonadota</taxon>
        <taxon>Gammaproteobacteria</taxon>
        <taxon>Pseudomonadales</taxon>
        <taxon>Pseudomonadaceae</taxon>
        <taxon>Ectopseudomonas</taxon>
    </lineage>
</organism>
<proteinExistence type="predicted"/>
<dbReference type="InterPro" id="IPR052553">
    <property type="entry name" value="CbiG_hydrolase"/>
</dbReference>
<dbReference type="EMBL" id="FMZQ01000001">
    <property type="protein sequence ID" value="SDC03395.1"/>
    <property type="molecule type" value="Genomic_DNA"/>
</dbReference>
<reference evidence="2" key="1">
    <citation type="submission" date="2016-10" db="EMBL/GenBank/DDBJ databases">
        <authorList>
            <person name="Varghese N."/>
            <person name="Submissions S."/>
        </authorList>
    </citation>
    <scope>NUCLEOTIDE SEQUENCE [LARGE SCALE GENOMIC DNA]</scope>
    <source>
        <strain evidence="2">DSM 26382</strain>
    </source>
</reference>
<dbReference type="SUPFAM" id="SSF159664">
    <property type="entry name" value="CobE/GbiG C-terminal domain-like"/>
    <property type="match status" value="1"/>
</dbReference>
<evidence type="ECO:0000313" key="1">
    <source>
        <dbReference type="EMBL" id="SDC03395.1"/>
    </source>
</evidence>
<sequence>MMPSPSNPGPDASPMVVAGLGCRRDCPQQDLLALLIHSLAQHELTVDNLVGLASIAHKRDEPGLHQLATHLNLELTFFPPEALTLYQSENAGSALVRSVTGSPAVAEPCALALATQLGKAARLLGEKTRTANATCALATFDREPVA</sequence>
<dbReference type="Pfam" id="PF01890">
    <property type="entry name" value="CbiG_C"/>
    <property type="match status" value="1"/>
</dbReference>
<dbReference type="InterPro" id="IPR036518">
    <property type="entry name" value="CobE/GbiG_C_sf"/>
</dbReference>
<protein>
    <submittedName>
        <fullName evidence="1">Cobalt-precorrin 5A hydrolase</fullName>
    </submittedName>
</protein>
<evidence type="ECO:0000313" key="2">
    <source>
        <dbReference type="Proteomes" id="UP000199467"/>
    </source>
</evidence>
<dbReference type="GO" id="GO:0016787">
    <property type="term" value="F:hydrolase activity"/>
    <property type="evidence" value="ECO:0007669"/>
    <property type="project" value="UniProtKB-KW"/>
</dbReference>
<keyword evidence="1" id="KW-0378">Hydrolase</keyword>
<dbReference type="PANTHER" id="PTHR37477">
    <property type="entry name" value="COBALT-PRECORRIN-5A HYDROLASE"/>
    <property type="match status" value="1"/>
</dbReference>
<gene>
    <name evidence="1" type="ORF">SAMN05216576_101163</name>
</gene>
<dbReference type="Proteomes" id="UP000199467">
    <property type="component" value="Unassembled WGS sequence"/>
</dbReference>
<accession>A0A1G6IBK8</accession>
<keyword evidence="2" id="KW-1185">Reference proteome</keyword>
<dbReference type="RefSeq" id="WP_090335901.1">
    <property type="nucleotide sequence ID" value="NZ_FMZQ01000001.1"/>
</dbReference>
<dbReference type="Gene3D" id="3.30.420.180">
    <property type="entry name" value="CobE/GbiG C-terminal domain"/>
    <property type="match status" value="1"/>
</dbReference>
<dbReference type="AlphaFoldDB" id="A0A1G6IBK8"/>
<dbReference type="PANTHER" id="PTHR37477:SF1">
    <property type="entry name" value="COBALT-PRECORRIN-5A HYDROLASE"/>
    <property type="match status" value="1"/>
</dbReference>
<dbReference type="GO" id="GO:0009236">
    <property type="term" value="P:cobalamin biosynthetic process"/>
    <property type="evidence" value="ECO:0007669"/>
    <property type="project" value="InterPro"/>
</dbReference>
<name>A0A1G6IBK8_9GAMM</name>
<dbReference type="InterPro" id="IPR002750">
    <property type="entry name" value="CobE/GbiG_C"/>
</dbReference>